<feature type="region of interest" description="Fe-S binding site B" evidence="9">
    <location>
        <begin position="264"/>
        <end position="278"/>
    </location>
</feature>
<comment type="similarity">
    <text evidence="2 9">Belongs to the anamorsin family.</text>
</comment>
<dbReference type="Gene3D" id="3.40.50.11000">
    <property type="entry name" value="Fe-S cluster assembly protein Dre2, N-terminal domain"/>
    <property type="match status" value="1"/>
</dbReference>
<comment type="domain">
    <text evidence="9">The twin Cx2C motifs are involved in the recognition by the mitochondrial MIA40-ERV1 disulfide relay system. The formation of 2 disulfide bonds in the Cx2C motifs through dithiol/disulfide exchange reactions effectively traps the protein in the mitochondrial intermembrane space.</text>
</comment>
<comment type="domain">
    <text evidence="9">The C-terminal domain binds 2 Fe-S clusters but is otherwise mostly in an intrinsically disordered conformation.</text>
</comment>
<comment type="subcellular location">
    <subcellularLocation>
        <location evidence="9">Cytoplasm</location>
    </subcellularLocation>
    <subcellularLocation>
        <location evidence="9">Mitochondrion intermembrane space</location>
    </subcellularLocation>
</comment>
<dbReference type="AlphaFoldDB" id="A0A1B7TD29"/>
<evidence type="ECO:0000259" key="10">
    <source>
        <dbReference type="Pfam" id="PF05093"/>
    </source>
</evidence>
<evidence type="ECO:0000313" key="13">
    <source>
        <dbReference type="Proteomes" id="UP000092321"/>
    </source>
</evidence>
<feature type="binding site" evidence="9">
    <location>
        <position position="267"/>
    </location>
    <ligand>
        <name>[4Fe-4S] cluster</name>
        <dbReference type="ChEBI" id="CHEBI:49883"/>
    </ligand>
</feature>
<feature type="short sequence motif" description="Cx2C motif 1" evidence="9">
    <location>
        <begin position="264"/>
        <end position="267"/>
    </location>
</feature>
<dbReference type="GO" id="GO:0051537">
    <property type="term" value="F:2 iron, 2 sulfur cluster binding"/>
    <property type="evidence" value="ECO:0007669"/>
    <property type="project" value="UniProtKB-UniRule"/>
</dbReference>
<gene>
    <name evidence="12" type="ORF">HANVADRAFT_2608</name>
</gene>
<feature type="binding site" evidence="9">
    <location>
        <position position="264"/>
    </location>
    <ligand>
        <name>[4Fe-4S] cluster</name>
        <dbReference type="ChEBI" id="CHEBI:49883"/>
    </ligand>
</feature>
<comment type="caution">
    <text evidence="9">Lacks conserved residue(s) required for the propagation of feature annotation.</text>
</comment>
<name>A0A1B7TD29_9ASCO</name>
<accession>A0A1B7TD29</accession>
<feature type="binding site" evidence="9">
    <location>
        <position position="195"/>
    </location>
    <ligand>
        <name>[2Fe-2S] cluster</name>
        <dbReference type="ChEBI" id="CHEBI:190135"/>
    </ligand>
</feature>
<sequence>MTNDKNNSIVRDGKVLVLLHPAITTKPEIVESILTKYKSNNLNEVHQFLLPKFLESFEEIEDVYQTIHFLEPQPSECDRSVIALILKISNSLLVMDGSLKGLPMSKVTKLQKKMFGFIDEKDYLVKAENKIVKPTSNTKLISTSKKEEDNDDKTKFFENEGIKGDSKDDFLKIEDDFTTDINDEQDFTKTYMVKCTENDTNGKKLTRRKKACADCTCGLKELEEQELEEKKKANRERIKNILLLKKDDLTEIDFTIKGKQVGGCGSCALGDAFRCDGCPYLGLPAFKPGEPINISSIQDDLD</sequence>
<dbReference type="InterPro" id="IPR007785">
    <property type="entry name" value="Anamorsin"/>
</dbReference>
<dbReference type="Pfam" id="PF05093">
    <property type="entry name" value="CIAPIN1"/>
    <property type="match status" value="1"/>
</dbReference>
<keyword evidence="3 9" id="KW-0004">4Fe-4S</keyword>
<evidence type="ECO:0000256" key="4">
    <source>
        <dbReference type="ARBA" id="ARBA00022490"/>
    </source>
</evidence>
<dbReference type="Proteomes" id="UP000092321">
    <property type="component" value="Unassembled WGS sequence"/>
</dbReference>
<feature type="binding site" evidence="9">
    <location>
        <position position="275"/>
    </location>
    <ligand>
        <name>[4Fe-4S] cluster</name>
        <dbReference type="ChEBI" id="CHEBI:49883"/>
    </ligand>
</feature>
<feature type="binding site" evidence="9">
    <location>
        <position position="278"/>
    </location>
    <ligand>
        <name>[4Fe-4S] cluster</name>
        <dbReference type="ChEBI" id="CHEBI:49883"/>
    </ligand>
</feature>
<dbReference type="HAMAP" id="MF_03115">
    <property type="entry name" value="Anamorsin"/>
    <property type="match status" value="1"/>
</dbReference>
<evidence type="ECO:0000256" key="8">
    <source>
        <dbReference type="ARBA" id="ARBA00023128"/>
    </source>
</evidence>
<dbReference type="GO" id="GO:0005758">
    <property type="term" value="C:mitochondrial intermembrane space"/>
    <property type="evidence" value="ECO:0007669"/>
    <property type="project" value="UniProtKB-SubCell"/>
</dbReference>
<feature type="domain" description="Fe-S cluster assembly protein Dre2 N-terminal" evidence="11">
    <location>
        <begin position="14"/>
        <end position="129"/>
    </location>
</feature>
<dbReference type="InterPro" id="IPR046408">
    <property type="entry name" value="CIAPIN1"/>
</dbReference>
<evidence type="ECO:0000256" key="1">
    <source>
        <dbReference type="ARBA" id="ARBA00001966"/>
    </source>
</evidence>
<feature type="domain" description="Anamorsin C-terminal" evidence="10">
    <location>
        <begin position="203"/>
        <end position="294"/>
    </location>
</feature>
<dbReference type="InterPro" id="IPR031838">
    <property type="entry name" value="Dre2_N"/>
</dbReference>
<feature type="short sequence motif" description="Cx2C motif 2" evidence="9">
    <location>
        <begin position="275"/>
        <end position="278"/>
    </location>
</feature>
<dbReference type="Pfam" id="PF16803">
    <property type="entry name" value="DRE2_N"/>
    <property type="match status" value="1"/>
</dbReference>
<evidence type="ECO:0000256" key="6">
    <source>
        <dbReference type="ARBA" id="ARBA00023004"/>
    </source>
</evidence>
<organism evidence="12 13">
    <name type="scientific">Hanseniaspora valbyensis NRRL Y-1626</name>
    <dbReference type="NCBI Taxonomy" id="766949"/>
    <lineage>
        <taxon>Eukaryota</taxon>
        <taxon>Fungi</taxon>
        <taxon>Dikarya</taxon>
        <taxon>Ascomycota</taxon>
        <taxon>Saccharomycotina</taxon>
        <taxon>Saccharomycetes</taxon>
        <taxon>Saccharomycodales</taxon>
        <taxon>Saccharomycodaceae</taxon>
        <taxon>Hanseniaspora</taxon>
    </lineage>
</organism>
<dbReference type="OrthoDB" id="311633at2759"/>
<dbReference type="EMBL" id="LXPE01000015">
    <property type="protein sequence ID" value="OBA26659.1"/>
    <property type="molecule type" value="Genomic_DNA"/>
</dbReference>
<protein>
    <submittedName>
        <fullName evidence="12">DUF689-domain-containing protein</fullName>
    </submittedName>
</protein>
<keyword evidence="4 9" id="KW-0963">Cytoplasm</keyword>
<dbReference type="PANTHER" id="PTHR13273">
    <property type="entry name" value="ANAMORSIN"/>
    <property type="match status" value="1"/>
</dbReference>
<feature type="binding site" evidence="9">
    <location>
        <position position="215"/>
    </location>
    <ligand>
        <name>[2Fe-2S] cluster</name>
        <dbReference type="ChEBI" id="CHEBI:190135"/>
    </ligand>
</feature>
<keyword evidence="13" id="KW-1185">Reference proteome</keyword>
<dbReference type="GO" id="GO:0046872">
    <property type="term" value="F:metal ion binding"/>
    <property type="evidence" value="ECO:0007669"/>
    <property type="project" value="UniProtKB-KW"/>
</dbReference>
<comment type="cofactor">
    <cofactor evidence="1 9">
        <name>[4Fe-4S] cluster</name>
        <dbReference type="ChEBI" id="CHEBI:49883"/>
    </cofactor>
</comment>
<feature type="binding site" evidence="9">
    <location>
        <position position="217"/>
    </location>
    <ligand>
        <name>[2Fe-2S] cluster</name>
        <dbReference type="ChEBI" id="CHEBI:190135"/>
    </ligand>
</feature>
<evidence type="ECO:0000256" key="5">
    <source>
        <dbReference type="ARBA" id="ARBA00022723"/>
    </source>
</evidence>
<evidence type="ECO:0000256" key="9">
    <source>
        <dbReference type="HAMAP-Rule" id="MF_03115"/>
    </source>
</evidence>
<evidence type="ECO:0000259" key="11">
    <source>
        <dbReference type="Pfam" id="PF16803"/>
    </source>
</evidence>
<evidence type="ECO:0000256" key="3">
    <source>
        <dbReference type="ARBA" id="ARBA00022485"/>
    </source>
</evidence>
<dbReference type="GO" id="GO:0051539">
    <property type="term" value="F:4 iron, 4 sulfur cluster binding"/>
    <property type="evidence" value="ECO:0007669"/>
    <property type="project" value="UniProtKB-KW"/>
</dbReference>
<proteinExistence type="inferred from homology"/>
<keyword evidence="9" id="KW-0001">2Fe-2S</keyword>
<dbReference type="GO" id="GO:0009055">
    <property type="term" value="F:electron transfer activity"/>
    <property type="evidence" value="ECO:0007669"/>
    <property type="project" value="UniProtKB-UniRule"/>
</dbReference>
<keyword evidence="7 9" id="KW-0411">Iron-sulfur</keyword>
<comment type="cofactor">
    <cofactor evidence="9">
        <name>[2Fe-2S] cluster</name>
        <dbReference type="ChEBI" id="CHEBI:190135"/>
    </cofactor>
</comment>
<keyword evidence="6 9" id="KW-0408">Iron</keyword>
<dbReference type="GO" id="GO:0016226">
    <property type="term" value="P:iron-sulfur cluster assembly"/>
    <property type="evidence" value="ECO:0007669"/>
    <property type="project" value="UniProtKB-UniRule"/>
</dbReference>
<keyword evidence="8 9" id="KW-0496">Mitochondrion</keyword>
<reference evidence="13" key="1">
    <citation type="journal article" date="2016" name="Proc. Natl. Acad. Sci. U.S.A.">
        <title>Comparative genomics of biotechnologically important yeasts.</title>
        <authorList>
            <person name="Riley R."/>
            <person name="Haridas S."/>
            <person name="Wolfe K.H."/>
            <person name="Lopes M.R."/>
            <person name="Hittinger C.T."/>
            <person name="Goeker M."/>
            <person name="Salamov A.A."/>
            <person name="Wisecaver J.H."/>
            <person name="Long T.M."/>
            <person name="Calvey C.H."/>
            <person name="Aerts A.L."/>
            <person name="Barry K.W."/>
            <person name="Choi C."/>
            <person name="Clum A."/>
            <person name="Coughlan A.Y."/>
            <person name="Deshpande S."/>
            <person name="Douglass A.P."/>
            <person name="Hanson S.J."/>
            <person name="Klenk H.-P."/>
            <person name="LaButti K.M."/>
            <person name="Lapidus A."/>
            <person name="Lindquist E.A."/>
            <person name="Lipzen A.M."/>
            <person name="Meier-Kolthoff J.P."/>
            <person name="Ohm R.A."/>
            <person name="Otillar R.P."/>
            <person name="Pangilinan J.L."/>
            <person name="Peng Y."/>
            <person name="Rokas A."/>
            <person name="Rosa C.A."/>
            <person name="Scheuner C."/>
            <person name="Sibirny A.A."/>
            <person name="Slot J.C."/>
            <person name="Stielow J.B."/>
            <person name="Sun H."/>
            <person name="Kurtzman C.P."/>
            <person name="Blackwell M."/>
            <person name="Grigoriev I.V."/>
            <person name="Jeffries T.W."/>
        </authorList>
    </citation>
    <scope>NUCLEOTIDE SEQUENCE [LARGE SCALE GENOMIC DNA]</scope>
    <source>
        <strain evidence="13">NRRL Y-1626</strain>
    </source>
</reference>
<dbReference type="PANTHER" id="PTHR13273:SF14">
    <property type="entry name" value="ANAMORSIN"/>
    <property type="match status" value="1"/>
</dbReference>
<comment type="domain">
    <text evidence="9">The N-terminal domain has structural similarity with S-adenosyl-L-methionine-dependent methyltransferases, but does not bind S-adenosyl-L-methionine. It is required for correct assembly of the 2 Fe-S clusters.</text>
</comment>
<keyword evidence="5 9" id="KW-0479">Metal-binding</keyword>
<comment type="caution">
    <text evidence="12">The sequence shown here is derived from an EMBL/GenBank/DDBJ whole genome shotgun (WGS) entry which is preliminary data.</text>
</comment>
<evidence type="ECO:0000256" key="2">
    <source>
        <dbReference type="ARBA" id="ARBA00008169"/>
    </source>
</evidence>
<evidence type="ECO:0000313" key="12">
    <source>
        <dbReference type="EMBL" id="OBA26659.1"/>
    </source>
</evidence>
<evidence type="ECO:0000256" key="7">
    <source>
        <dbReference type="ARBA" id="ARBA00023014"/>
    </source>
</evidence>
<feature type="binding site" evidence="9">
    <location>
        <position position="212"/>
    </location>
    <ligand>
        <name>[2Fe-2S] cluster</name>
        <dbReference type="ChEBI" id="CHEBI:190135"/>
    </ligand>
</feature>